<dbReference type="GO" id="GO:0016787">
    <property type="term" value="F:hydrolase activity"/>
    <property type="evidence" value="ECO:0007669"/>
    <property type="project" value="UniProtKB-KW"/>
</dbReference>
<dbReference type="CDD" id="cd00077">
    <property type="entry name" value="HDc"/>
    <property type="match status" value="1"/>
</dbReference>
<dbReference type="OrthoDB" id="9781505at2"/>
<dbReference type="Gene3D" id="1.10.3210.10">
    <property type="entry name" value="Hypothetical protein af1432"/>
    <property type="match status" value="1"/>
</dbReference>
<sequence length="319" mass="36880">MDNGLNKDSLVKIPITTLFPGRYKDIDMYLVFNDRPVLYKEAKIPISKEKLAHLYESGITHVLIKKEDLNLFVADLEKEFHAMLNREEPSVHLLKKSFEVLGAASEFMLVVPERESLKSAESMSEEMTSFVEKNPKAAYLVAFTLKKDFKISVHLTNVYYLSLGFAYHLGYRGNDLKRIAIGGFFHDIGKSKLPNNIVKRGGILGPEEVKIYETHTILGYEILKENDLDEYAFAAYEHHELLDGSGYPRGLKRDEIRRETRVIQICNIYDTLTGFRYHKTGEPPFNALVRIRDDFVLKGKMDKYIYAEFVNFLYKNRTE</sequence>
<organism evidence="2 3">
    <name type="scientific">Thermosulfidibacter takaii (strain DSM 17441 / JCM 13301 / NBRC 103674 / ABI70S6)</name>
    <dbReference type="NCBI Taxonomy" id="1298851"/>
    <lineage>
        <taxon>Bacteria</taxon>
        <taxon>Pseudomonadati</taxon>
        <taxon>Thermosulfidibacterota</taxon>
        <taxon>Thermosulfidibacteria</taxon>
        <taxon>Thermosulfidibacterales</taxon>
        <taxon>Thermosulfidibacteraceae</taxon>
    </lineage>
</organism>
<dbReference type="InterPro" id="IPR003607">
    <property type="entry name" value="HD/PDEase_dom"/>
</dbReference>
<dbReference type="Proteomes" id="UP000063234">
    <property type="component" value="Chromosome"/>
</dbReference>
<dbReference type="PANTHER" id="PTHR43155:SF2">
    <property type="entry name" value="CYCLIC DI-GMP PHOSPHODIESTERASE PA4108"/>
    <property type="match status" value="1"/>
</dbReference>
<protein>
    <submittedName>
        <fullName evidence="2">Metal dependent phosphohydrolase</fullName>
    </submittedName>
</protein>
<dbReference type="InterPro" id="IPR037522">
    <property type="entry name" value="HD_GYP_dom"/>
</dbReference>
<dbReference type="PROSITE" id="PS51832">
    <property type="entry name" value="HD_GYP"/>
    <property type="match status" value="1"/>
</dbReference>
<name>A0A0S3QT85_THET7</name>
<dbReference type="KEGG" id="ttk:TST_0735"/>
<evidence type="ECO:0000259" key="1">
    <source>
        <dbReference type="PROSITE" id="PS51832"/>
    </source>
</evidence>
<dbReference type="SMART" id="SM00471">
    <property type="entry name" value="HDc"/>
    <property type="match status" value="1"/>
</dbReference>
<dbReference type="SUPFAM" id="SSF109604">
    <property type="entry name" value="HD-domain/PDEase-like"/>
    <property type="match status" value="1"/>
</dbReference>
<dbReference type="Pfam" id="PF13487">
    <property type="entry name" value="HD_5"/>
    <property type="match status" value="1"/>
</dbReference>
<dbReference type="EMBL" id="AP013035">
    <property type="protein sequence ID" value="BAT71540.1"/>
    <property type="molecule type" value="Genomic_DNA"/>
</dbReference>
<accession>A0A0S3QT85</accession>
<keyword evidence="2" id="KW-0378">Hydrolase</keyword>
<feature type="domain" description="HD-GYP" evidence="1">
    <location>
        <begin position="129"/>
        <end position="319"/>
    </location>
</feature>
<dbReference type="STRING" id="1298851.TST_0735"/>
<gene>
    <name evidence="2" type="ORF">TST_0735</name>
</gene>
<evidence type="ECO:0000313" key="3">
    <source>
        <dbReference type="Proteomes" id="UP000063234"/>
    </source>
</evidence>
<proteinExistence type="predicted"/>
<reference evidence="3" key="1">
    <citation type="journal article" date="2018" name="Science">
        <title>A primordial and reversible TCA cycle in a facultatively chemolithoautotrophic thermophile.</title>
        <authorList>
            <person name="Nunoura T."/>
            <person name="Chikaraishi Y."/>
            <person name="Izaki R."/>
            <person name="Suwa T."/>
            <person name="Sato T."/>
            <person name="Harada T."/>
            <person name="Mori K."/>
            <person name="Kato Y."/>
            <person name="Miyazaki M."/>
            <person name="Shimamura S."/>
            <person name="Yanagawa K."/>
            <person name="Shuto A."/>
            <person name="Ohkouchi N."/>
            <person name="Fujita N."/>
            <person name="Takaki Y."/>
            <person name="Atomi H."/>
            <person name="Takai K."/>
        </authorList>
    </citation>
    <scope>NUCLEOTIDE SEQUENCE [LARGE SCALE GENOMIC DNA]</scope>
    <source>
        <strain evidence="3">DSM 17441 / JCM 13301 / NBRC 103674 / ABI70S6</strain>
    </source>
</reference>
<dbReference type="PANTHER" id="PTHR43155">
    <property type="entry name" value="CYCLIC DI-GMP PHOSPHODIESTERASE PA4108-RELATED"/>
    <property type="match status" value="1"/>
</dbReference>
<evidence type="ECO:0000313" key="2">
    <source>
        <dbReference type="EMBL" id="BAT71540.1"/>
    </source>
</evidence>
<keyword evidence="3" id="KW-1185">Reference proteome</keyword>
<dbReference type="RefSeq" id="WP_068549535.1">
    <property type="nucleotide sequence ID" value="NZ_AP013035.1"/>
</dbReference>
<dbReference type="AlphaFoldDB" id="A0A0S3QT85"/>